<feature type="compositionally biased region" description="Basic and acidic residues" evidence="10">
    <location>
        <begin position="459"/>
        <end position="469"/>
    </location>
</feature>
<dbReference type="Gene3D" id="2.130.10.10">
    <property type="entry name" value="YVTN repeat-like/Quinoprotein amine dehydrogenase"/>
    <property type="match status" value="1"/>
</dbReference>
<evidence type="ECO:0000256" key="3">
    <source>
        <dbReference type="ARBA" id="ARBA00022679"/>
    </source>
</evidence>
<keyword evidence="13" id="KW-1185">Reference proteome</keyword>
<keyword evidence="3" id="KW-0808">Transferase</keyword>
<name>A0A2R6QBT1_ACTCC</name>
<dbReference type="SMART" id="SM00320">
    <property type="entry name" value="WD40"/>
    <property type="match status" value="7"/>
</dbReference>
<dbReference type="InterPro" id="IPR015943">
    <property type="entry name" value="WD40/YVTN_repeat-like_dom_sf"/>
</dbReference>
<keyword evidence="5" id="KW-0833">Ubl conjugation pathway</keyword>
<evidence type="ECO:0000313" key="12">
    <source>
        <dbReference type="EMBL" id="PSS05592.1"/>
    </source>
</evidence>
<dbReference type="AlphaFoldDB" id="A0A2R6QBT1"/>
<dbReference type="PROSITE" id="PS50294">
    <property type="entry name" value="WD_REPEATS_REGION"/>
    <property type="match status" value="2"/>
</dbReference>
<feature type="repeat" description="WD" evidence="9">
    <location>
        <begin position="676"/>
        <end position="718"/>
    </location>
</feature>
<reference evidence="12 13" key="1">
    <citation type="submission" date="2017-07" db="EMBL/GenBank/DDBJ databases">
        <title>An improved, manually edited Actinidia chinensis var. chinensis (kiwifruit) genome highlights the challenges associated with draft genomes and gene prediction in plants.</title>
        <authorList>
            <person name="Pilkington S."/>
            <person name="Crowhurst R."/>
            <person name="Hilario E."/>
            <person name="Nardozza S."/>
            <person name="Fraser L."/>
            <person name="Peng Y."/>
            <person name="Gunaseelan K."/>
            <person name="Simpson R."/>
            <person name="Tahir J."/>
            <person name="Deroles S."/>
            <person name="Templeton K."/>
            <person name="Luo Z."/>
            <person name="Davy M."/>
            <person name="Cheng C."/>
            <person name="Mcneilage M."/>
            <person name="Scaglione D."/>
            <person name="Liu Y."/>
            <person name="Zhang Q."/>
            <person name="Datson P."/>
            <person name="De Silva N."/>
            <person name="Gardiner S."/>
            <person name="Bassett H."/>
            <person name="Chagne D."/>
            <person name="Mccallum J."/>
            <person name="Dzierzon H."/>
            <person name="Deng C."/>
            <person name="Wang Y.-Y."/>
            <person name="Barron N."/>
            <person name="Manako K."/>
            <person name="Bowen J."/>
            <person name="Foster T."/>
            <person name="Erridge Z."/>
            <person name="Tiffin H."/>
            <person name="Waite C."/>
            <person name="Davies K."/>
            <person name="Grierson E."/>
            <person name="Laing W."/>
            <person name="Kirk R."/>
            <person name="Chen X."/>
            <person name="Wood M."/>
            <person name="Montefiori M."/>
            <person name="Brummell D."/>
            <person name="Schwinn K."/>
            <person name="Catanach A."/>
            <person name="Fullerton C."/>
            <person name="Li D."/>
            <person name="Meiyalaghan S."/>
            <person name="Nieuwenhuizen N."/>
            <person name="Read N."/>
            <person name="Prakash R."/>
            <person name="Hunter D."/>
            <person name="Zhang H."/>
            <person name="Mckenzie M."/>
            <person name="Knabel M."/>
            <person name="Harris A."/>
            <person name="Allan A."/>
            <person name="Chen A."/>
            <person name="Janssen B."/>
            <person name="Plunkett B."/>
            <person name="Dwamena C."/>
            <person name="Voogd C."/>
            <person name="Leif D."/>
            <person name="Lafferty D."/>
            <person name="Souleyre E."/>
            <person name="Varkonyi-Gasic E."/>
            <person name="Gambi F."/>
            <person name="Hanley J."/>
            <person name="Yao J.-L."/>
            <person name="Cheung J."/>
            <person name="David K."/>
            <person name="Warren B."/>
            <person name="Marsh K."/>
            <person name="Snowden K."/>
            <person name="Lin-Wang K."/>
            <person name="Brian L."/>
            <person name="Martinez-Sanchez M."/>
            <person name="Wang M."/>
            <person name="Ileperuma N."/>
            <person name="Macnee N."/>
            <person name="Campin R."/>
            <person name="Mcatee P."/>
            <person name="Drummond R."/>
            <person name="Espley R."/>
            <person name="Ireland H."/>
            <person name="Wu R."/>
            <person name="Atkinson R."/>
            <person name="Karunairetnam S."/>
            <person name="Bulley S."/>
            <person name="Chunkath S."/>
            <person name="Hanley Z."/>
            <person name="Storey R."/>
            <person name="Thrimawithana A."/>
            <person name="Thomson S."/>
            <person name="David C."/>
            <person name="Testolin R."/>
        </authorList>
    </citation>
    <scope>NUCLEOTIDE SEQUENCE [LARGE SCALE GENOMIC DNA]</scope>
    <source>
        <strain evidence="13">cv. Red5</strain>
        <tissue evidence="12">Young leaf</tissue>
    </source>
</reference>
<dbReference type="SUPFAM" id="SSF50978">
    <property type="entry name" value="WD40 repeat-like"/>
    <property type="match status" value="1"/>
</dbReference>
<dbReference type="PROSITE" id="PS50011">
    <property type="entry name" value="PROTEIN_KINASE_DOM"/>
    <property type="match status" value="1"/>
</dbReference>
<feature type="region of interest" description="Disordered" evidence="10">
    <location>
        <begin position="162"/>
        <end position="195"/>
    </location>
</feature>
<evidence type="ECO:0000256" key="5">
    <source>
        <dbReference type="ARBA" id="ARBA00022786"/>
    </source>
</evidence>
<dbReference type="InParanoid" id="A0A2R6QBT1"/>
<dbReference type="InterPro" id="IPR036322">
    <property type="entry name" value="WD40_repeat_dom_sf"/>
</dbReference>
<evidence type="ECO:0000259" key="11">
    <source>
        <dbReference type="PROSITE" id="PS50011"/>
    </source>
</evidence>
<dbReference type="OrthoDB" id="273771at2759"/>
<gene>
    <name evidence="12" type="ORF">CEY00_Acc18861</name>
</gene>
<dbReference type="GO" id="GO:0005524">
    <property type="term" value="F:ATP binding"/>
    <property type="evidence" value="ECO:0007669"/>
    <property type="project" value="InterPro"/>
</dbReference>
<dbReference type="InterPro" id="IPR000719">
    <property type="entry name" value="Prot_kinase_dom"/>
</dbReference>
<dbReference type="GO" id="GO:0004672">
    <property type="term" value="F:protein kinase activity"/>
    <property type="evidence" value="ECO:0007669"/>
    <property type="project" value="InterPro"/>
</dbReference>
<dbReference type="GO" id="GO:0009640">
    <property type="term" value="P:photomorphogenesis"/>
    <property type="evidence" value="ECO:0007669"/>
    <property type="project" value="InterPro"/>
</dbReference>
<protein>
    <submittedName>
        <fullName evidence="12">Protein SPA1-RELATED like</fullName>
    </submittedName>
</protein>
<keyword evidence="7" id="KW-0539">Nucleus</keyword>
<keyword evidence="4" id="KW-0677">Repeat</keyword>
<keyword evidence="8" id="KW-0607">Phytochrome signaling pathway</keyword>
<dbReference type="STRING" id="1590841.A0A2R6QBT1"/>
<proteinExistence type="predicted"/>
<evidence type="ECO:0000256" key="1">
    <source>
        <dbReference type="ARBA" id="ARBA00004123"/>
    </source>
</evidence>
<dbReference type="PROSITE" id="PS50082">
    <property type="entry name" value="WD_REPEATS_2"/>
    <property type="match status" value="2"/>
</dbReference>
<dbReference type="GO" id="GO:0005634">
    <property type="term" value="C:nucleus"/>
    <property type="evidence" value="ECO:0007669"/>
    <property type="project" value="UniProtKB-SubCell"/>
</dbReference>
<dbReference type="InterPro" id="IPR001680">
    <property type="entry name" value="WD40_rpt"/>
</dbReference>
<dbReference type="EMBL" id="NKQK01000017">
    <property type="protein sequence ID" value="PSS05592.1"/>
    <property type="molecule type" value="Genomic_DNA"/>
</dbReference>
<evidence type="ECO:0000256" key="9">
    <source>
        <dbReference type="PROSITE-ProRule" id="PRU00221"/>
    </source>
</evidence>
<evidence type="ECO:0000256" key="10">
    <source>
        <dbReference type="SAM" id="MobiDB-lite"/>
    </source>
</evidence>
<dbReference type="InterPro" id="IPR019775">
    <property type="entry name" value="WD40_repeat_CS"/>
</dbReference>
<dbReference type="SUPFAM" id="SSF56112">
    <property type="entry name" value="Protein kinase-like (PK-like)"/>
    <property type="match status" value="1"/>
</dbReference>
<evidence type="ECO:0000256" key="6">
    <source>
        <dbReference type="ARBA" id="ARBA00023054"/>
    </source>
</evidence>
<dbReference type="FunFam" id="2.130.10.10:FF:000090">
    <property type="entry name" value="E3 ubiquitin-protein ligase RFWD2 isoform X1"/>
    <property type="match status" value="1"/>
</dbReference>
<sequence>MTMDGSSESGWQKSDSSRGFNTSAVSDRNPRLFHGSRFRSSGETSHDSRFTPGRKEIDRVLLAHTDLHRNPVDLSGICEDEVGRGPVVRAIECNDVSLRQWLDDPERLVDATECLHIFLQIVEIVNLAHSQGIVVHNVRPSCFVMSSFNHVSFIESASCSADSGSDSMEDGSNSQTAEFKGSSSPLPHDSDWHRTQFGTENSQLEINQTDTSHLVSEASCVQSSSVYPMPKTLEVGSNLKQAEEKKHTFPMKHILLMETNWYTSPEEVAGSPSSGASDIYRLGVLLFELFSTFSSAEEKSSTMSSLRHRVLPPQLLLNWAKEAGFCLWLLHPDPSSRPKMSELLQSELLNEPREKIEEREVAIELQERIEEQGLLLEFLLMIQQRKQEAADNLQDAVSFLSSDIEEVTKQQSLLWRKGGSCPGLGKDSASSLPSMEVVDNGDSSCLGSRKRYRPGLQSHNEEESGDHLFEGQNSEEPASNQGSILSKSYRLMKNFKKLESAYFLTRCRPIIPTGKSLTRQSPISSDGKGSIVVTERSSINNLPLKDRYNEAGQGGWVNSFLEGLCKYLSFSKLNVKADLKQGDLLNSSNLVCSLSFDRDGEFFATAGVNKKIKVFEYDTSLNEDRDIHYPVVELASRSKLSSVCWNSYIKSQIASSNFEGVVQVWDVTRSQVYMEMREHERRVWSVDFSLADPTMLASGSDDGSVKLWNINQGASVGTIKTKANVCCVQFPADSGRSIAFGSADHRIYYYDLRNSKMPLCTLIGHNKTVSYVKFVDSTNLVSASTDNTLKLWDLSMCTSRVLDSPVQSFTGHMNVKNFVGLSVSEGYIATGSETNEVFIYHKAFPMPALSFKFNTPDPLSGDEIDDNAQFISSLCWRGQSSTLVAANSMGNIKLLEMV</sequence>
<feature type="compositionally biased region" description="Polar residues" evidence="10">
    <location>
        <begin position="1"/>
        <end position="26"/>
    </location>
</feature>
<accession>A0A2R6QBT1</accession>
<feature type="compositionally biased region" description="Polar residues" evidence="10">
    <location>
        <begin position="170"/>
        <end position="185"/>
    </location>
</feature>
<dbReference type="GO" id="GO:0042802">
    <property type="term" value="F:identical protein binding"/>
    <property type="evidence" value="ECO:0007669"/>
    <property type="project" value="UniProtKB-ARBA"/>
</dbReference>
<dbReference type="PRINTS" id="PR00320">
    <property type="entry name" value="GPROTEINBRPT"/>
</dbReference>
<feature type="region of interest" description="Disordered" evidence="10">
    <location>
        <begin position="1"/>
        <end position="51"/>
    </location>
</feature>
<feature type="domain" description="Protein kinase" evidence="11">
    <location>
        <begin position="1"/>
        <end position="349"/>
    </location>
</feature>
<comment type="subcellular location">
    <subcellularLocation>
        <location evidence="1">Nucleus</location>
    </subcellularLocation>
</comment>
<keyword evidence="2 9" id="KW-0853">WD repeat</keyword>
<dbReference type="Gramene" id="PSS05592">
    <property type="protein sequence ID" value="PSS05592"/>
    <property type="gene ID" value="CEY00_Acc18861"/>
</dbReference>
<feature type="compositionally biased region" description="Polar residues" evidence="10">
    <location>
        <begin position="471"/>
        <end position="482"/>
    </location>
</feature>
<evidence type="ECO:0000256" key="2">
    <source>
        <dbReference type="ARBA" id="ARBA00022574"/>
    </source>
</evidence>
<dbReference type="Gene3D" id="1.10.510.10">
    <property type="entry name" value="Transferase(Phosphotransferase) domain 1"/>
    <property type="match status" value="1"/>
</dbReference>
<dbReference type="PANTHER" id="PTHR44218">
    <property type="entry name" value="PROTEIN SPA1-RELATED 2"/>
    <property type="match status" value="1"/>
</dbReference>
<dbReference type="InterPro" id="IPR044630">
    <property type="entry name" value="SPA1/2/3/4"/>
</dbReference>
<dbReference type="FunCoup" id="A0A2R6QBT1">
    <property type="interactions" value="1124"/>
</dbReference>
<dbReference type="InterPro" id="IPR020472">
    <property type="entry name" value="WD40_PAC1"/>
</dbReference>
<dbReference type="SMART" id="SM00220">
    <property type="entry name" value="S_TKc"/>
    <property type="match status" value="1"/>
</dbReference>
<comment type="caution">
    <text evidence="12">The sequence shown here is derived from an EMBL/GenBank/DDBJ whole genome shotgun (WGS) entry which is preliminary data.</text>
</comment>
<organism evidence="12 13">
    <name type="scientific">Actinidia chinensis var. chinensis</name>
    <name type="common">Chinese soft-hair kiwi</name>
    <dbReference type="NCBI Taxonomy" id="1590841"/>
    <lineage>
        <taxon>Eukaryota</taxon>
        <taxon>Viridiplantae</taxon>
        <taxon>Streptophyta</taxon>
        <taxon>Embryophyta</taxon>
        <taxon>Tracheophyta</taxon>
        <taxon>Spermatophyta</taxon>
        <taxon>Magnoliopsida</taxon>
        <taxon>eudicotyledons</taxon>
        <taxon>Gunneridae</taxon>
        <taxon>Pentapetalae</taxon>
        <taxon>asterids</taxon>
        <taxon>Ericales</taxon>
        <taxon>Actinidiaceae</taxon>
        <taxon>Actinidia</taxon>
    </lineage>
</organism>
<feature type="repeat" description="WD" evidence="9">
    <location>
        <begin position="762"/>
        <end position="795"/>
    </location>
</feature>
<dbReference type="PROSITE" id="PS00678">
    <property type="entry name" value="WD_REPEATS_1"/>
    <property type="match status" value="2"/>
</dbReference>
<feature type="region of interest" description="Disordered" evidence="10">
    <location>
        <begin position="421"/>
        <end position="482"/>
    </location>
</feature>
<evidence type="ECO:0000256" key="7">
    <source>
        <dbReference type="ARBA" id="ARBA00023242"/>
    </source>
</evidence>
<keyword evidence="6" id="KW-0175">Coiled coil</keyword>
<dbReference type="Pfam" id="PF00400">
    <property type="entry name" value="WD40"/>
    <property type="match status" value="3"/>
</dbReference>
<dbReference type="InterPro" id="IPR011009">
    <property type="entry name" value="Kinase-like_dom_sf"/>
</dbReference>
<evidence type="ECO:0000256" key="8">
    <source>
        <dbReference type="ARBA" id="ARBA00084091"/>
    </source>
</evidence>
<dbReference type="Proteomes" id="UP000241394">
    <property type="component" value="Chromosome LG17"/>
</dbReference>
<evidence type="ECO:0000256" key="4">
    <source>
        <dbReference type="ARBA" id="ARBA00022737"/>
    </source>
</evidence>
<dbReference type="OMA" id="VHSFMGH"/>
<dbReference type="GO" id="GO:0009585">
    <property type="term" value="P:red, far-red light phototransduction"/>
    <property type="evidence" value="ECO:0007669"/>
    <property type="project" value="UniProtKB-KW"/>
</dbReference>
<reference evidence="13" key="2">
    <citation type="journal article" date="2018" name="BMC Genomics">
        <title>A manually annotated Actinidia chinensis var. chinensis (kiwifruit) genome highlights the challenges associated with draft genomes and gene prediction in plants.</title>
        <authorList>
            <person name="Pilkington S.M."/>
            <person name="Crowhurst R."/>
            <person name="Hilario E."/>
            <person name="Nardozza S."/>
            <person name="Fraser L."/>
            <person name="Peng Y."/>
            <person name="Gunaseelan K."/>
            <person name="Simpson R."/>
            <person name="Tahir J."/>
            <person name="Deroles S.C."/>
            <person name="Templeton K."/>
            <person name="Luo Z."/>
            <person name="Davy M."/>
            <person name="Cheng C."/>
            <person name="McNeilage M."/>
            <person name="Scaglione D."/>
            <person name="Liu Y."/>
            <person name="Zhang Q."/>
            <person name="Datson P."/>
            <person name="De Silva N."/>
            <person name="Gardiner S.E."/>
            <person name="Bassett H."/>
            <person name="Chagne D."/>
            <person name="McCallum J."/>
            <person name="Dzierzon H."/>
            <person name="Deng C."/>
            <person name="Wang Y.Y."/>
            <person name="Barron L."/>
            <person name="Manako K."/>
            <person name="Bowen J."/>
            <person name="Foster T.M."/>
            <person name="Erridge Z.A."/>
            <person name="Tiffin H."/>
            <person name="Waite C.N."/>
            <person name="Davies K.M."/>
            <person name="Grierson E.P."/>
            <person name="Laing W.A."/>
            <person name="Kirk R."/>
            <person name="Chen X."/>
            <person name="Wood M."/>
            <person name="Montefiori M."/>
            <person name="Brummell D.A."/>
            <person name="Schwinn K.E."/>
            <person name="Catanach A."/>
            <person name="Fullerton C."/>
            <person name="Li D."/>
            <person name="Meiyalaghan S."/>
            <person name="Nieuwenhuizen N."/>
            <person name="Read N."/>
            <person name="Prakash R."/>
            <person name="Hunter D."/>
            <person name="Zhang H."/>
            <person name="McKenzie M."/>
            <person name="Knabel M."/>
            <person name="Harris A."/>
            <person name="Allan A.C."/>
            <person name="Gleave A."/>
            <person name="Chen A."/>
            <person name="Janssen B.J."/>
            <person name="Plunkett B."/>
            <person name="Ampomah-Dwamena C."/>
            <person name="Voogd C."/>
            <person name="Leif D."/>
            <person name="Lafferty D."/>
            <person name="Souleyre E.J.F."/>
            <person name="Varkonyi-Gasic E."/>
            <person name="Gambi F."/>
            <person name="Hanley J."/>
            <person name="Yao J.L."/>
            <person name="Cheung J."/>
            <person name="David K.M."/>
            <person name="Warren B."/>
            <person name="Marsh K."/>
            <person name="Snowden K.C."/>
            <person name="Lin-Wang K."/>
            <person name="Brian L."/>
            <person name="Martinez-Sanchez M."/>
            <person name="Wang M."/>
            <person name="Ileperuma N."/>
            <person name="Macnee N."/>
            <person name="Campin R."/>
            <person name="McAtee P."/>
            <person name="Drummond R.S.M."/>
            <person name="Espley R.V."/>
            <person name="Ireland H.S."/>
            <person name="Wu R."/>
            <person name="Atkinson R.G."/>
            <person name="Karunairetnam S."/>
            <person name="Bulley S."/>
            <person name="Chunkath S."/>
            <person name="Hanley Z."/>
            <person name="Storey R."/>
            <person name="Thrimawithana A.H."/>
            <person name="Thomson S."/>
            <person name="David C."/>
            <person name="Testolin R."/>
            <person name="Huang H."/>
            <person name="Hellens R.P."/>
            <person name="Schaffer R.J."/>
        </authorList>
    </citation>
    <scope>NUCLEOTIDE SEQUENCE [LARGE SCALE GENOMIC DNA]</scope>
    <source>
        <strain evidence="13">cv. Red5</strain>
    </source>
</reference>
<dbReference type="PANTHER" id="PTHR44218:SF1">
    <property type="entry name" value="PROTEIN SPA1-RELATED 3"/>
    <property type="match status" value="1"/>
</dbReference>
<evidence type="ECO:0000313" key="13">
    <source>
        <dbReference type="Proteomes" id="UP000241394"/>
    </source>
</evidence>